<name>A0AC60A2S2_RANTA</name>
<sequence length="196" mass="21347">MATATLQPSLERAWNTPSWSHTNSSHIKAAQLRGDSAAALCPAGVGTVRARPPRFRRSRACPSASPARSGRGRRGRGAPEPARRPGWPNAGARRRPRRRPGPGANARRPPPRPSPRPAPPPASRAARPGRRGAVVYVQSAQSEWRPHALRCSAGRARPPGTLRRRRPRRRVSRAGPACPSGGRRPPRRPRSLSPRR</sequence>
<organism evidence="1 2">
    <name type="scientific">Rangifer tarandus platyrhynchus</name>
    <name type="common">Svalbard reindeer</name>
    <dbReference type="NCBI Taxonomy" id="3082113"/>
    <lineage>
        <taxon>Eukaryota</taxon>
        <taxon>Metazoa</taxon>
        <taxon>Chordata</taxon>
        <taxon>Craniata</taxon>
        <taxon>Vertebrata</taxon>
        <taxon>Euteleostomi</taxon>
        <taxon>Mammalia</taxon>
        <taxon>Eutheria</taxon>
        <taxon>Laurasiatheria</taxon>
        <taxon>Artiodactyla</taxon>
        <taxon>Ruminantia</taxon>
        <taxon>Pecora</taxon>
        <taxon>Cervidae</taxon>
        <taxon>Odocoileinae</taxon>
        <taxon>Rangifer</taxon>
    </lineage>
</organism>
<reference evidence="1" key="1">
    <citation type="submission" date="2023-05" db="EMBL/GenBank/DDBJ databases">
        <authorList>
            <consortium name="ELIXIR-Norway"/>
        </authorList>
    </citation>
    <scope>NUCLEOTIDE SEQUENCE</scope>
</reference>
<evidence type="ECO:0000313" key="1">
    <source>
        <dbReference type="EMBL" id="CAN0549383.1"/>
    </source>
</evidence>
<reference evidence="1" key="2">
    <citation type="submission" date="2025-03" db="EMBL/GenBank/DDBJ databases">
        <authorList>
            <consortium name="ELIXIR-Norway"/>
            <consortium name="Elixir Norway"/>
        </authorList>
    </citation>
    <scope>NUCLEOTIDE SEQUENCE</scope>
</reference>
<evidence type="ECO:0000313" key="2">
    <source>
        <dbReference type="Proteomes" id="UP001162501"/>
    </source>
</evidence>
<accession>A0AC60A2S2</accession>
<gene>
    <name evidence="1" type="ORF">MRATA1EN22A_LOCUS25960</name>
</gene>
<dbReference type="EMBL" id="OX596091">
    <property type="protein sequence ID" value="CAN0549383.1"/>
    <property type="molecule type" value="Genomic_DNA"/>
</dbReference>
<protein>
    <submittedName>
        <fullName evidence="1">Uncharacterized protein</fullName>
    </submittedName>
</protein>
<dbReference type="Proteomes" id="UP001162501">
    <property type="component" value="Chromosome 7"/>
</dbReference>
<proteinExistence type="predicted"/>